<feature type="transmembrane region" description="Helical" evidence="1">
    <location>
        <begin position="70"/>
        <end position="88"/>
    </location>
</feature>
<gene>
    <name evidence="2" type="ORF">HETIRDRAFT_438915</name>
</gene>
<keyword evidence="1" id="KW-0812">Transmembrane</keyword>
<sequence>MTYLFTNIRLSAYAFVLVLTGTVLGISAYFASIFLPNLHHDFTIFSLVVPAWTIFIIIVLLIRSQPRFEAVFLFITAVLWLTMGAWSSDTIGAVECFSMGNQMTPTKNGQVSARAYCYESKVVEAFSWAIFICLAFSLIFIIALANRSQVMGYPYIWQESTDLLPWFGQAPGYPGVPYSSYPQMYGGYPMSGAGVPGMIYAGGNAIQQRPGHSVVIQPGVNGQPATVTQYPGIVQSI</sequence>
<evidence type="ECO:0008006" key="4">
    <source>
        <dbReference type="Google" id="ProtNLM"/>
    </source>
</evidence>
<proteinExistence type="predicted"/>
<evidence type="ECO:0000313" key="2">
    <source>
        <dbReference type="EMBL" id="ETW83944.1"/>
    </source>
</evidence>
<dbReference type="HOGENOM" id="CLU_104721_0_0_1"/>
<dbReference type="InParanoid" id="W4KDX1"/>
<feature type="transmembrane region" description="Helical" evidence="1">
    <location>
        <begin position="42"/>
        <end position="63"/>
    </location>
</feature>
<dbReference type="STRING" id="747525.W4KDX1"/>
<reference evidence="2 3" key="1">
    <citation type="journal article" date="2012" name="New Phytol.">
        <title>Insight into trade-off between wood decay and parasitism from the genome of a fungal forest pathogen.</title>
        <authorList>
            <person name="Olson A."/>
            <person name="Aerts A."/>
            <person name="Asiegbu F."/>
            <person name="Belbahri L."/>
            <person name="Bouzid O."/>
            <person name="Broberg A."/>
            <person name="Canback B."/>
            <person name="Coutinho P.M."/>
            <person name="Cullen D."/>
            <person name="Dalman K."/>
            <person name="Deflorio G."/>
            <person name="van Diepen L.T."/>
            <person name="Dunand C."/>
            <person name="Duplessis S."/>
            <person name="Durling M."/>
            <person name="Gonthier P."/>
            <person name="Grimwood J."/>
            <person name="Fossdal C.G."/>
            <person name="Hansson D."/>
            <person name="Henrissat B."/>
            <person name="Hietala A."/>
            <person name="Himmelstrand K."/>
            <person name="Hoffmeister D."/>
            <person name="Hogberg N."/>
            <person name="James T.Y."/>
            <person name="Karlsson M."/>
            <person name="Kohler A."/>
            <person name="Kues U."/>
            <person name="Lee Y.H."/>
            <person name="Lin Y.C."/>
            <person name="Lind M."/>
            <person name="Lindquist E."/>
            <person name="Lombard V."/>
            <person name="Lucas S."/>
            <person name="Lunden K."/>
            <person name="Morin E."/>
            <person name="Murat C."/>
            <person name="Park J."/>
            <person name="Raffaello T."/>
            <person name="Rouze P."/>
            <person name="Salamov A."/>
            <person name="Schmutz J."/>
            <person name="Solheim H."/>
            <person name="Stahlberg J."/>
            <person name="Velez H."/>
            <person name="de Vries R.P."/>
            <person name="Wiebenga A."/>
            <person name="Woodward S."/>
            <person name="Yakovlev I."/>
            <person name="Garbelotto M."/>
            <person name="Martin F."/>
            <person name="Grigoriev I.V."/>
            <person name="Stenlid J."/>
        </authorList>
    </citation>
    <scope>NUCLEOTIDE SEQUENCE [LARGE SCALE GENOMIC DNA]</scope>
    <source>
        <strain evidence="2 3">TC 32-1</strain>
    </source>
</reference>
<dbReference type="eggNOG" id="ENOG502SN49">
    <property type="taxonomic scope" value="Eukaryota"/>
</dbReference>
<dbReference type="EMBL" id="KI925456">
    <property type="protein sequence ID" value="ETW83944.1"/>
    <property type="molecule type" value="Genomic_DNA"/>
</dbReference>
<dbReference type="AlphaFoldDB" id="W4KDX1"/>
<evidence type="ECO:0000256" key="1">
    <source>
        <dbReference type="SAM" id="Phobius"/>
    </source>
</evidence>
<name>W4KDX1_HETIT</name>
<protein>
    <recommendedName>
        <fullName evidence="4">MARVEL domain-containing protein</fullName>
    </recommendedName>
</protein>
<keyword evidence="1" id="KW-0472">Membrane</keyword>
<dbReference type="GeneID" id="20675089"/>
<feature type="transmembrane region" description="Helical" evidence="1">
    <location>
        <begin position="125"/>
        <end position="145"/>
    </location>
</feature>
<organism evidence="2 3">
    <name type="scientific">Heterobasidion irregulare (strain TC 32-1)</name>
    <dbReference type="NCBI Taxonomy" id="747525"/>
    <lineage>
        <taxon>Eukaryota</taxon>
        <taxon>Fungi</taxon>
        <taxon>Dikarya</taxon>
        <taxon>Basidiomycota</taxon>
        <taxon>Agaricomycotina</taxon>
        <taxon>Agaricomycetes</taxon>
        <taxon>Russulales</taxon>
        <taxon>Bondarzewiaceae</taxon>
        <taxon>Heterobasidion</taxon>
        <taxon>Heterobasidion annosum species complex</taxon>
    </lineage>
</organism>
<dbReference type="OrthoDB" id="3264219at2759"/>
<dbReference type="Proteomes" id="UP000030671">
    <property type="component" value="Unassembled WGS sequence"/>
</dbReference>
<feature type="transmembrane region" description="Helical" evidence="1">
    <location>
        <begin position="12"/>
        <end position="36"/>
    </location>
</feature>
<accession>W4KDX1</accession>
<keyword evidence="1" id="KW-1133">Transmembrane helix</keyword>
<keyword evidence="3" id="KW-1185">Reference proteome</keyword>
<dbReference type="RefSeq" id="XP_009543671.1">
    <property type="nucleotide sequence ID" value="XM_009545376.1"/>
</dbReference>
<dbReference type="KEGG" id="hir:HETIRDRAFT_438915"/>
<evidence type="ECO:0000313" key="3">
    <source>
        <dbReference type="Proteomes" id="UP000030671"/>
    </source>
</evidence>